<keyword evidence="3" id="KW-0647">Proteasome</keyword>
<dbReference type="SUPFAM" id="SSF48371">
    <property type="entry name" value="ARM repeat"/>
    <property type="match status" value="1"/>
</dbReference>
<comment type="caution">
    <text evidence="3">The sequence shown here is derived from an EMBL/GenBank/DDBJ whole genome shotgun (WGS) entry which is preliminary data.</text>
</comment>
<evidence type="ECO:0000256" key="1">
    <source>
        <dbReference type="ARBA" id="ARBA00006823"/>
    </source>
</evidence>
<keyword evidence="4" id="KW-1185">Reference proteome</keyword>
<evidence type="ECO:0000313" key="4">
    <source>
        <dbReference type="Proteomes" id="UP001233172"/>
    </source>
</evidence>
<protein>
    <recommendedName>
        <fullName evidence="2">26S proteasome non-ATPase regulatory subunit 5</fullName>
    </recommendedName>
</protein>
<dbReference type="AlphaFoldDB" id="A0AAD8C3H8"/>
<accession>A0AAD8C3H8</accession>
<dbReference type="Pfam" id="PF10508">
    <property type="entry name" value="Proteasom_PSMB"/>
    <property type="match status" value="1"/>
</dbReference>
<comment type="similarity">
    <text evidence="1">Belongs to the proteasome subunit S5B/HSM3 family.</text>
</comment>
<organism evidence="3 4">
    <name type="scientific">Biomphalaria pfeifferi</name>
    <name type="common">Bloodfluke planorb</name>
    <name type="synonym">Freshwater snail</name>
    <dbReference type="NCBI Taxonomy" id="112525"/>
    <lineage>
        <taxon>Eukaryota</taxon>
        <taxon>Metazoa</taxon>
        <taxon>Spiralia</taxon>
        <taxon>Lophotrochozoa</taxon>
        <taxon>Mollusca</taxon>
        <taxon>Gastropoda</taxon>
        <taxon>Heterobranchia</taxon>
        <taxon>Euthyneura</taxon>
        <taxon>Panpulmonata</taxon>
        <taxon>Hygrophila</taxon>
        <taxon>Lymnaeoidea</taxon>
        <taxon>Planorbidae</taxon>
        <taxon>Biomphalaria</taxon>
    </lineage>
</organism>
<dbReference type="PANTHER" id="PTHR13554:SF10">
    <property type="entry name" value="26S PROTEASOME NON-ATPASE REGULATORY SUBUNIT 5"/>
    <property type="match status" value="1"/>
</dbReference>
<dbReference type="InterPro" id="IPR019538">
    <property type="entry name" value="PSMD5"/>
</dbReference>
<name>A0AAD8C3H8_BIOPF</name>
<sequence length="496" mass="55014">MDVETTINSLVQRLGNISIESKTEILNELKTAIATLPSNDLKRIITSISITSIFNCLNTQDKSQQQICGEILDKMLTNLTVPAVLENFHSQLLTWLHLPDETLKALCLHQLSRLSKEQPSEFSHYKELVEAIVDEVGADSLNIGPAATSILIQIGQDSSGLLLLYSETILNKFAFVMRKNDIVIDLSKAYPAALEASVATGLIQQIVNEVQSEDILVQLNAIEMVSDLALSPHGLIFLDQQGVLLRLEEMMIGLTNNPMMVLLLPGFIKFFGSIAKNDPKEVLSKFDSFVRMVLSSIDGNDPTLKAVSLDTVGFIALKPEGKSALEKIGNPMTECISSIGSLLKTGTSDLKIRALHALANLVYLKVEDQTVELLSLTEKWFKSCTSDSFKTVWSLAQQPFLDHRLPALRLLQNLAMLPWGQSLMNNAAGFKEYALDRSTENSKEGKEEKFYLIDILAHSPTAVENFGRPYQLKLIEYYKQGPFFVFAQSEVAMEGE</sequence>
<dbReference type="EMBL" id="JASAOG010000013">
    <property type="protein sequence ID" value="KAK0065578.1"/>
    <property type="molecule type" value="Genomic_DNA"/>
</dbReference>
<dbReference type="GO" id="GO:0000502">
    <property type="term" value="C:proteasome complex"/>
    <property type="evidence" value="ECO:0007669"/>
    <property type="project" value="UniProtKB-KW"/>
</dbReference>
<gene>
    <name evidence="3" type="ORF">Bpfe_005011</name>
</gene>
<proteinExistence type="inferred from homology"/>
<dbReference type="Gene3D" id="1.25.10.10">
    <property type="entry name" value="Leucine-rich Repeat Variant"/>
    <property type="match status" value="1"/>
</dbReference>
<dbReference type="GO" id="GO:0005829">
    <property type="term" value="C:cytosol"/>
    <property type="evidence" value="ECO:0007669"/>
    <property type="project" value="TreeGrafter"/>
</dbReference>
<dbReference type="Proteomes" id="UP001233172">
    <property type="component" value="Unassembled WGS sequence"/>
</dbReference>
<dbReference type="InterPro" id="IPR016024">
    <property type="entry name" value="ARM-type_fold"/>
</dbReference>
<dbReference type="PANTHER" id="PTHR13554">
    <property type="entry name" value="26S PROTEASOME NON-ATPASE REGULATORY SUBUNIT 5-RELATED"/>
    <property type="match status" value="1"/>
</dbReference>
<reference evidence="3" key="2">
    <citation type="submission" date="2023-04" db="EMBL/GenBank/DDBJ databases">
        <authorList>
            <person name="Bu L."/>
            <person name="Lu L."/>
            <person name="Laidemitt M.R."/>
            <person name="Zhang S.M."/>
            <person name="Mutuku M."/>
            <person name="Mkoji G."/>
            <person name="Steinauer M."/>
            <person name="Loker E.S."/>
        </authorList>
    </citation>
    <scope>NUCLEOTIDE SEQUENCE</scope>
    <source>
        <strain evidence="3">KasaAsao</strain>
        <tissue evidence="3">Whole Snail</tissue>
    </source>
</reference>
<reference evidence="3" key="1">
    <citation type="journal article" date="2023" name="PLoS Negl. Trop. Dis.">
        <title>A genome sequence for Biomphalaria pfeifferi, the major vector snail for the human-infecting parasite Schistosoma mansoni.</title>
        <authorList>
            <person name="Bu L."/>
            <person name="Lu L."/>
            <person name="Laidemitt M.R."/>
            <person name="Zhang S.M."/>
            <person name="Mutuku M."/>
            <person name="Mkoji G."/>
            <person name="Steinauer M."/>
            <person name="Loker E.S."/>
        </authorList>
    </citation>
    <scope>NUCLEOTIDE SEQUENCE</scope>
    <source>
        <strain evidence="3">KasaAsao</strain>
    </source>
</reference>
<dbReference type="InterPro" id="IPR011989">
    <property type="entry name" value="ARM-like"/>
</dbReference>
<evidence type="ECO:0000256" key="2">
    <source>
        <dbReference type="ARBA" id="ARBA00014933"/>
    </source>
</evidence>
<evidence type="ECO:0000313" key="3">
    <source>
        <dbReference type="EMBL" id="KAK0065578.1"/>
    </source>
</evidence>
<dbReference type="GO" id="GO:0043248">
    <property type="term" value="P:proteasome assembly"/>
    <property type="evidence" value="ECO:0007669"/>
    <property type="project" value="InterPro"/>
</dbReference>